<dbReference type="PANTHER" id="PTHR32089">
    <property type="entry name" value="METHYL-ACCEPTING CHEMOTAXIS PROTEIN MCPB"/>
    <property type="match status" value="1"/>
</dbReference>
<keyword evidence="8" id="KW-1185">Reference proteome</keyword>
<feature type="transmembrane region" description="Helical" evidence="5">
    <location>
        <begin position="144"/>
        <end position="162"/>
    </location>
</feature>
<comment type="similarity">
    <text evidence="2">Belongs to the methyl-accepting chemotaxis (MCP) protein family.</text>
</comment>
<feature type="domain" description="Methyl-accepting transducer" evidence="6">
    <location>
        <begin position="251"/>
        <end position="487"/>
    </location>
</feature>
<feature type="transmembrane region" description="Helical" evidence="5">
    <location>
        <begin position="12"/>
        <end position="32"/>
    </location>
</feature>
<keyword evidence="5" id="KW-0472">Membrane</keyword>
<proteinExistence type="inferred from homology"/>
<dbReference type="Pfam" id="PF00015">
    <property type="entry name" value="MCPsignal"/>
    <property type="match status" value="1"/>
</dbReference>
<keyword evidence="1 3" id="KW-0807">Transducer</keyword>
<evidence type="ECO:0000256" key="5">
    <source>
        <dbReference type="SAM" id="Phobius"/>
    </source>
</evidence>
<dbReference type="PRINTS" id="PR00260">
    <property type="entry name" value="CHEMTRNSDUCR"/>
</dbReference>
<dbReference type="Proteomes" id="UP000308038">
    <property type="component" value="Unassembled WGS sequence"/>
</dbReference>
<feature type="transmembrane region" description="Helical" evidence="5">
    <location>
        <begin position="64"/>
        <end position="85"/>
    </location>
</feature>
<evidence type="ECO:0000259" key="6">
    <source>
        <dbReference type="PROSITE" id="PS50111"/>
    </source>
</evidence>
<evidence type="ECO:0000256" key="3">
    <source>
        <dbReference type="PROSITE-ProRule" id="PRU00284"/>
    </source>
</evidence>
<evidence type="ECO:0000313" key="7">
    <source>
        <dbReference type="EMBL" id="THG38548.1"/>
    </source>
</evidence>
<dbReference type="SMART" id="SM00283">
    <property type="entry name" value="MA"/>
    <property type="match status" value="1"/>
</dbReference>
<feature type="transmembrane region" description="Helical" evidence="5">
    <location>
        <begin position="113"/>
        <end position="132"/>
    </location>
</feature>
<keyword evidence="5" id="KW-1133">Transmembrane helix</keyword>
<comment type="caution">
    <text evidence="7">The sequence shown here is derived from an EMBL/GenBank/DDBJ whole genome shotgun (WGS) entry which is preliminary data.</text>
</comment>
<sequence length="513" mass="53438">MSSLDNLRMRGIRVIAAVGWLCLPLLLIWGAAMNAPGTGLAIAAAAMVNIIPTVLAVRGRHDLAARMSCGVLAAAMPAIYVYLLAGSAWQMDGHMYFFVALAMIAVLCDWRPLALAAILIALHHLVLSYVLPNWVFENGGALDRVLFHALAVVLEFAALTYLTTRLRILIVAQDVARQEGERLLALAEVERGRAVAALAAAQAADERSQSERQRREAAEARLESERRSALMALADDFERSVAGVAVAIEGASATLEGSAATLTRIAAEAGRQASEVAVGAHQAAGATQDVADAVHRLTDSIGEIAESAHAQATLTGDVQRNAEQGKAAVLDLAARAGDINGLVGEIHEIATRTNLLALNATIEAARAGDAGRGFAVVAGEVKQLAGGTARASEKIVSLIGSVRHGVDSTEASIVGAADAVCRVAAAADAIKGAVSGQRGVAGQIERTAHEAARGVDMIEQRIAQVAEAANEADVLSQQVREAAGALSDQARRLRRSTDGFVEQLRTGERAVAA</sequence>
<dbReference type="InterPro" id="IPR004089">
    <property type="entry name" value="MCPsignal_dom"/>
</dbReference>
<dbReference type="PANTHER" id="PTHR32089:SF112">
    <property type="entry name" value="LYSOZYME-LIKE PROTEIN-RELATED"/>
    <property type="match status" value="1"/>
</dbReference>
<dbReference type="SUPFAM" id="SSF58104">
    <property type="entry name" value="Methyl-accepting chemotaxis protein (MCP) signaling domain"/>
    <property type="match status" value="1"/>
</dbReference>
<evidence type="ECO:0000256" key="2">
    <source>
        <dbReference type="ARBA" id="ARBA00029447"/>
    </source>
</evidence>
<accession>A0ABY2QF12</accession>
<keyword evidence="4" id="KW-0175">Coiled coil</keyword>
<dbReference type="PROSITE" id="PS50111">
    <property type="entry name" value="CHEMOTAXIS_TRANSDUC_2"/>
    <property type="match status" value="1"/>
</dbReference>
<name>A0ABY2QF12_9SPHN</name>
<dbReference type="RefSeq" id="WP_136452166.1">
    <property type="nucleotide sequence ID" value="NZ_SSTI01000011.1"/>
</dbReference>
<keyword evidence="5" id="KW-0812">Transmembrane</keyword>
<dbReference type="Gene3D" id="1.10.287.950">
    <property type="entry name" value="Methyl-accepting chemotaxis protein"/>
    <property type="match status" value="1"/>
</dbReference>
<feature type="coiled-coil region" evidence="4">
    <location>
        <begin position="200"/>
        <end position="228"/>
    </location>
</feature>
<organism evidence="7 8">
    <name type="scientific">Sphingomonas olei</name>
    <dbReference type="NCBI Taxonomy" id="1886787"/>
    <lineage>
        <taxon>Bacteria</taxon>
        <taxon>Pseudomonadati</taxon>
        <taxon>Pseudomonadota</taxon>
        <taxon>Alphaproteobacteria</taxon>
        <taxon>Sphingomonadales</taxon>
        <taxon>Sphingomonadaceae</taxon>
        <taxon>Sphingomonas</taxon>
    </lineage>
</organism>
<dbReference type="EMBL" id="SSTI01000011">
    <property type="protein sequence ID" value="THG38548.1"/>
    <property type="molecule type" value="Genomic_DNA"/>
</dbReference>
<dbReference type="InterPro" id="IPR004090">
    <property type="entry name" value="Chemotax_Me-accpt_rcpt"/>
</dbReference>
<evidence type="ECO:0000256" key="4">
    <source>
        <dbReference type="SAM" id="Coils"/>
    </source>
</evidence>
<evidence type="ECO:0000256" key="1">
    <source>
        <dbReference type="ARBA" id="ARBA00023224"/>
    </source>
</evidence>
<reference evidence="7 8" key="1">
    <citation type="submission" date="2019-04" db="EMBL/GenBank/DDBJ databases">
        <title>Microbes associate with the intestines of laboratory mice.</title>
        <authorList>
            <person name="Navarre W."/>
            <person name="Wong E."/>
            <person name="Huang K.C."/>
            <person name="Tropini C."/>
            <person name="Ng K."/>
            <person name="Yu B."/>
        </authorList>
    </citation>
    <scope>NUCLEOTIDE SEQUENCE [LARGE SCALE GENOMIC DNA]</scope>
    <source>
        <strain evidence="7 8">NM83_B4-11</strain>
    </source>
</reference>
<gene>
    <name evidence="7" type="ORF">E5988_14695</name>
</gene>
<feature type="transmembrane region" description="Helical" evidence="5">
    <location>
        <begin position="38"/>
        <end position="57"/>
    </location>
</feature>
<protein>
    <submittedName>
        <fullName evidence="7">Chemotaxis protein</fullName>
    </submittedName>
</protein>
<evidence type="ECO:0000313" key="8">
    <source>
        <dbReference type="Proteomes" id="UP000308038"/>
    </source>
</evidence>